<feature type="compositionally biased region" description="Basic and acidic residues" evidence="1">
    <location>
        <begin position="22"/>
        <end position="34"/>
    </location>
</feature>
<evidence type="ECO:0000313" key="2">
    <source>
        <dbReference type="EMBL" id="RKK49629.1"/>
    </source>
</evidence>
<organism evidence="2 3">
    <name type="scientific">Fusarium oxysporum</name>
    <name type="common">Fusarium vascular wilt</name>
    <dbReference type="NCBI Taxonomy" id="5507"/>
    <lineage>
        <taxon>Eukaryota</taxon>
        <taxon>Fungi</taxon>
        <taxon>Dikarya</taxon>
        <taxon>Ascomycota</taxon>
        <taxon>Pezizomycotina</taxon>
        <taxon>Sordariomycetes</taxon>
        <taxon>Hypocreomycetidae</taxon>
        <taxon>Hypocreales</taxon>
        <taxon>Nectriaceae</taxon>
        <taxon>Fusarium</taxon>
        <taxon>Fusarium oxysporum species complex</taxon>
    </lineage>
</organism>
<dbReference type="AlphaFoldDB" id="A0A420M6F0"/>
<dbReference type="EMBL" id="MRCX01001393">
    <property type="protein sequence ID" value="RKK49629.1"/>
    <property type="molecule type" value="Genomic_DNA"/>
</dbReference>
<name>A0A420M6F0_FUSOX</name>
<proteinExistence type="predicted"/>
<feature type="compositionally biased region" description="Polar residues" evidence="1">
    <location>
        <begin position="7"/>
        <end position="20"/>
    </location>
</feature>
<dbReference type="Proteomes" id="UP000285084">
    <property type="component" value="Unassembled WGS sequence"/>
</dbReference>
<protein>
    <submittedName>
        <fullName evidence="2">Uncharacterized protein</fullName>
    </submittedName>
</protein>
<feature type="region of interest" description="Disordered" evidence="1">
    <location>
        <begin position="1"/>
        <end position="34"/>
    </location>
</feature>
<reference evidence="2 3" key="1">
    <citation type="journal article" date="2018" name="Sci. Rep.">
        <title>Characterisation of pathogen-specific regions and novel effector candidates in Fusarium oxysporum f. sp. cepae.</title>
        <authorList>
            <person name="Armitage A.D."/>
            <person name="Taylor A."/>
            <person name="Sobczyk M.K."/>
            <person name="Baxter L."/>
            <person name="Greenfield B.P."/>
            <person name="Bates H.J."/>
            <person name="Wilson F."/>
            <person name="Jackson A.C."/>
            <person name="Ott S."/>
            <person name="Harrison R.J."/>
            <person name="Clarkson J.P."/>
        </authorList>
    </citation>
    <scope>NUCLEOTIDE SEQUENCE [LARGE SCALE GENOMIC DNA]</scope>
    <source>
        <strain evidence="2 3">Fo_A13</strain>
    </source>
</reference>
<gene>
    <name evidence="2" type="ORF">BFJ69_g18082</name>
</gene>
<accession>A0A420M6F0</accession>
<comment type="caution">
    <text evidence="2">The sequence shown here is derived from an EMBL/GenBank/DDBJ whole genome shotgun (WGS) entry which is preliminary data.</text>
</comment>
<evidence type="ECO:0000313" key="3">
    <source>
        <dbReference type="Proteomes" id="UP000285084"/>
    </source>
</evidence>
<evidence type="ECO:0000256" key="1">
    <source>
        <dbReference type="SAM" id="MobiDB-lite"/>
    </source>
</evidence>
<feature type="non-terminal residue" evidence="2">
    <location>
        <position position="34"/>
    </location>
</feature>
<sequence>MNEAYAAQNSSPQQGNQAQWAENHHREKRYEEMS</sequence>